<dbReference type="Pfam" id="PF04138">
    <property type="entry name" value="GtrA_DPMS_TM"/>
    <property type="match status" value="1"/>
</dbReference>
<comment type="caution">
    <text evidence="8">The sequence shown here is derived from an EMBL/GenBank/DDBJ whole genome shotgun (WGS) entry which is preliminary data.</text>
</comment>
<proteinExistence type="inferred from homology"/>
<keyword evidence="9" id="KW-1185">Reference proteome</keyword>
<accession>A0A7Y9Z8H1</accession>
<dbReference type="EMBL" id="JACBZO010000001">
    <property type="protein sequence ID" value="NYI40779.1"/>
    <property type="molecule type" value="Genomic_DNA"/>
</dbReference>
<dbReference type="RefSeq" id="WP_179397701.1">
    <property type="nucleotide sequence ID" value="NZ_BBRC01000003.1"/>
</dbReference>
<dbReference type="GO" id="GO:0005886">
    <property type="term" value="C:plasma membrane"/>
    <property type="evidence" value="ECO:0007669"/>
    <property type="project" value="TreeGrafter"/>
</dbReference>
<reference evidence="8 9" key="1">
    <citation type="submission" date="2020-07" db="EMBL/GenBank/DDBJ databases">
        <title>Sequencing the genomes of 1000 actinobacteria strains.</title>
        <authorList>
            <person name="Klenk H.-P."/>
        </authorList>
    </citation>
    <scope>NUCLEOTIDE SEQUENCE [LARGE SCALE GENOMIC DNA]</scope>
    <source>
        <strain evidence="8 9">DSM 19970</strain>
    </source>
</reference>
<keyword evidence="3 6" id="KW-0812">Transmembrane</keyword>
<protein>
    <submittedName>
        <fullName evidence="8">Putative flippase GtrA</fullName>
    </submittedName>
</protein>
<name>A0A7Y9Z8H1_9MICO</name>
<feature type="transmembrane region" description="Helical" evidence="6">
    <location>
        <begin position="123"/>
        <end position="143"/>
    </location>
</feature>
<keyword evidence="4 6" id="KW-1133">Transmembrane helix</keyword>
<dbReference type="Proteomes" id="UP000547973">
    <property type="component" value="Unassembled WGS sequence"/>
</dbReference>
<evidence type="ECO:0000313" key="8">
    <source>
        <dbReference type="EMBL" id="NYI40779.1"/>
    </source>
</evidence>
<evidence type="ECO:0000256" key="2">
    <source>
        <dbReference type="ARBA" id="ARBA00009399"/>
    </source>
</evidence>
<comment type="similarity">
    <text evidence="2">Belongs to the GtrA family.</text>
</comment>
<dbReference type="PANTHER" id="PTHR38459:SF1">
    <property type="entry name" value="PROPHAGE BACTOPRENOL-LINKED GLUCOSE TRANSLOCASE HOMOLOG"/>
    <property type="match status" value="1"/>
</dbReference>
<feature type="transmembrane region" description="Helical" evidence="6">
    <location>
        <begin position="96"/>
        <end position="117"/>
    </location>
</feature>
<evidence type="ECO:0000313" key="9">
    <source>
        <dbReference type="Proteomes" id="UP000547973"/>
    </source>
</evidence>
<keyword evidence="5 6" id="KW-0472">Membrane</keyword>
<dbReference type="AlphaFoldDB" id="A0A7Y9Z8H1"/>
<evidence type="ECO:0000256" key="5">
    <source>
        <dbReference type="ARBA" id="ARBA00023136"/>
    </source>
</evidence>
<comment type="subcellular location">
    <subcellularLocation>
        <location evidence="1">Membrane</location>
        <topology evidence="1">Multi-pass membrane protein</topology>
    </subcellularLocation>
</comment>
<gene>
    <name evidence="8" type="ORF">BKA03_000898</name>
</gene>
<feature type="domain" description="GtrA/DPMS transmembrane" evidence="7">
    <location>
        <begin position="23"/>
        <end position="153"/>
    </location>
</feature>
<organism evidence="8 9">
    <name type="scientific">Demequina lutea</name>
    <dbReference type="NCBI Taxonomy" id="431489"/>
    <lineage>
        <taxon>Bacteria</taxon>
        <taxon>Bacillati</taxon>
        <taxon>Actinomycetota</taxon>
        <taxon>Actinomycetes</taxon>
        <taxon>Micrococcales</taxon>
        <taxon>Demequinaceae</taxon>
        <taxon>Demequina</taxon>
    </lineage>
</organism>
<dbReference type="InterPro" id="IPR051401">
    <property type="entry name" value="GtrA_CellWall_Glycosyl"/>
</dbReference>
<evidence type="ECO:0000256" key="3">
    <source>
        <dbReference type="ARBA" id="ARBA00022692"/>
    </source>
</evidence>
<dbReference type="GO" id="GO:0000271">
    <property type="term" value="P:polysaccharide biosynthetic process"/>
    <property type="evidence" value="ECO:0007669"/>
    <property type="project" value="InterPro"/>
</dbReference>
<sequence length="173" mass="18344">MSTVTPVRRATSWVRDRAAVLTKFGVVGALGVVINLGVFNLLRAGPLGVDVAVFGNYDRVVTAKVIATVVSVAFAWVAHRGWTFKDRRRHRPTKELLLFGAVNAVALVLEAGTVAITHHGLGWTSWLADNLSTLVGIGLGTIARYAGFTRFVFASDPASSTDAEGSEQAPSAP</sequence>
<evidence type="ECO:0000256" key="1">
    <source>
        <dbReference type="ARBA" id="ARBA00004141"/>
    </source>
</evidence>
<evidence type="ECO:0000256" key="4">
    <source>
        <dbReference type="ARBA" id="ARBA00022989"/>
    </source>
</evidence>
<evidence type="ECO:0000259" key="7">
    <source>
        <dbReference type="Pfam" id="PF04138"/>
    </source>
</evidence>
<dbReference type="InterPro" id="IPR007267">
    <property type="entry name" value="GtrA_DPMS_TM"/>
</dbReference>
<dbReference type="PANTHER" id="PTHR38459">
    <property type="entry name" value="PROPHAGE BACTOPRENOL-LINKED GLUCOSE TRANSLOCASE HOMOLOG"/>
    <property type="match status" value="1"/>
</dbReference>
<feature type="transmembrane region" description="Helical" evidence="6">
    <location>
        <begin position="62"/>
        <end position="84"/>
    </location>
</feature>
<evidence type="ECO:0000256" key="6">
    <source>
        <dbReference type="SAM" id="Phobius"/>
    </source>
</evidence>
<feature type="transmembrane region" description="Helical" evidence="6">
    <location>
        <begin position="20"/>
        <end position="42"/>
    </location>
</feature>